<evidence type="ECO:0000256" key="10">
    <source>
        <dbReference type="ARBA" id="ARBA00023180"/>
    </source>
</evidence>
<dbReference type="PANTHER" id="PTHR24365">
    <property type="entry name" value="TOLL-LIKE RECEPTOR"/>
    <property type="match status" value="1"/>
</dbReference>
<dbReference type="AlphaFoldDB" id="A0AAE0TFQ5"/>
<comment type="subcellular location">
    <subcellularLocation>
        <location evidence="1">Membrane</location>
        <topology evidence="1">Single-pass membrane protein</topology>
    </subcellularLocation>
</comment>
<evidence type="ECO:0000256" key="5">
    <source>
        <dbReference type="ARBA" id="ARBA00022729"/>
    </source>
</evidence>
<keyword evidence="10" id="KW-0325">Glycoprotein</keyword>
<dbReference type="GO" id="GO:0005886">
    <property type="term" value="C:plasma membrane"/>
    <property type="evidence" value="ECO:0007669"/>
    <property type="project" value="TreeGrafter"/>
</dbReference>
<evidence type="ECO:0000313" key="14">
    <source>
        <dbReference type="Proteomes" id="UP001195483"/>
    </source>
</evidence>
<evidence type="ECO:0000256" key="4">
    <source>
        <dbReference type="ARBA" id="ARBA00022692"/>
    </source>
</evidence>
<evidence type="ECO:0000256" key="9">
    <source>
        <dbReference type="ARBA" id="ARBA00023170"/>
    </source>
</evidence>
<dbReference type="GO" id="GO:0007165">
    <property type="term" value="P:signal transduction"/>
    <property type="evidence" value="ECO:0007669"/>
    <property type="project" value="InterPro"/>
</dbReference>
<dbReference type="InterPro" id="IPR000157">
    <property type="entry name" value="TIR_dom"/>
</dbReference>
<dbReference type="Pfam" id="PF13855">
    <property type="entry name" value="LRR_8"/>
    <property type="match status" value="1"/>
</dbReference>
<evidence type="ECO:0000313" key="13">
    <source>
        <dbReference type="EMBL" id="KAK3609577.1"/>
    </source>
</evidence>
<reference evidence="13" key="3">
    <citation type="submission" date="2023-05" db="EMBL/GenBank/DDBJ databases">
        <authorList>
            <person name="Smith C.H."/>
        </authorList>
    </citation>
    <scope>NUCLEOTIDE SEQUENCE</scope>
    <source>
        <strain evidence="13">CHS0354</strain>
        <tissue evidence="13">Mantle</tissue>
    </source>
</reference>
<comment type="similarity">
    <text evidence="2">Belongs to the Toll-like receptor family.</text>
</comment>
<accession>A0AAE0TFQ5</accession>
<dbReference type="EMBL" id="JAEAOA010001197">
    <property type="protein sequence ID" value="KAK3609577.1"/>
    <property type="molecule type" value="Genomic_DNA"/>
</dbReference>
<gene>
    <name evidence="13" type="ORF">CHS0354_019591</name>
</gene>
<dbReference type="InterPro" id="IPR035897">
    <property type="entry name" value="Toll_tir_struct_dom_sf"/>
</dbReference>
<dbReference type="Proteomes" id="UP001195483">
    <property type="component" value="Unassembled WGS sequence"/>
</dbReference>
<keyword evidence="5" id="KW-0732">Signal</keyword>
<organism evidence="13 14">
    <name type="scientific">Potamilus streckersoni</name>
    <dbReference type="NCBI Taxonomy" id="2493646"/>
    <lineage>
        <taxon>Eukaryota</taxon>
        <taxon>Metazoa</taxon>
        <taxon>Spiralia</taxon>
        <taxon>Lophotrochozoa</taxon>
        <taxon>Mollusca</taxon>
        <taxon>Bivalvia</taxon>
        <taxon>Autobranchia</taxon>
        <taxon>Heteroconchia</taxon>
        <taxon>Palaeoheterodonta</taxon>
        <taxon>Unionida</taxon>
        <taxon>Unionoidea</taxon>
        <taxon>Unionidae</taxon>
        <taxon>Ambleminae</taxon>
        <taxon>Lampsilini</taxon>
        <taxon>Potamilus</taxon>
    </lineage>
</organism>
<dbReference type="Pfam" id="PF01582">
    <property type="entry name" value="TIR"/>
    <property type="match status" value="1"/>
</dbReference>
<dbReference type="InterPro" id="IPR003591">
    <property type="entry name" value="Leu-rich_rpt_typical-subtyp"/>
</dbReference>
<keyword evidence="8 11" id="KW-0472">Membrane</keyword>
<evidence type="ECO:0000256" key="1">
    <source>
        <dbReference type="ARBA" id="ARBA00004167"/>
    </source>
</evidence>
<name>A0AAE0TFQ5_9BIVA</name>
<evidence type="ECO:0000256" key="3">
    <source>
        <dbReference type="ARBA" id="ARBA00022614"/>
    </source>
</evidence>
<proteinExistence type="inferred from homology"/>
<reference evidence="13" key="2">
    <citation type="journal article" date="2021" name="Genome Biol. Evol.">
        <title>Developing a high-quality reference genome for a parasitic bivalve with doubly uniparental inheritance (Bivalvia: Unionida).</title>
        <authorList>
            <person name="Smith C.H."/>
        </authorList>
    </citation>
    <scope>NUCLEOTIDE SEQUENCE</scope>
    <source>
        <strain evidence="13">CHS0354</strain>
        <tissue evidence="13">Mantle</tissue>
    </source>
</reference>
<dbReference type="Gene3D" id="3.80.10.10">
    <property type="entry name" value="Ribonuclease Inhibitor"/>
    <property type="match status" value="3"/>
</dbReference>
<dbReference type="SUPFAM" id="SSF52200">
    <property type="entry name" value="Toll/Interleukin receptor TIR domain"/>
    <property type="match status" value="1"/>
</dbReference>
<dbReference type="PROSITE" id="PS50104">
    <property type="entry name" value="TIR"/>
    <property type="match status" value="1"/>
</dbReference>
<dbReference type="InterPro" id="IPR032675">
    <property type="entry name" value="LRR_dom_sf"/>
</dbReference>
<evidence type="ECO:0000256" key="2">
    <source>
        <dbReference type="ARBA" id="ARBA00009634"/>
    </source>
</evidence>
<evidence type="ECO:0000256" key="6">
    <source>
        <dbReference type="ARBA" id="ARBA00022737"/>
    </source>
</evidence>
<comment type="caution">
    <text evidence="13">The sequence shown here is derived from an EMBL/GenBank/DDBJ whole genome shotgun (WGS) entry which is preliminary data.</text>
</comment>
<dbReference type="Gene3D" id="3.40.50.10140">
    <property type="entry name" value="Toll/interleukin-1 receptor homology (TIR) domain"/>
    <property type="match status" value="1"/>
</dbReference>
<dbReference type="SUPFAM" id="SSF52058">
    <property type="entry name" value="L domain-like"/>
    <property type="match status" value="1"/>
</dbReference>
<keyword evidence="9" id="KW-0675">Receptor</keyword>
<dbReference type="GO" id="GO:0038023">
    <property type="term" value="F:signaling receptor activity"/>
    <property type="evidence" value="ECO:0007669"/>
    <property type="project" value="TreeGrafter"/>
</dbReference>
<dbReference type="PANTHER" id="PTHR24365:SF541">
    <property type="entry name" value="PROTEIN TOLL-RELATED"/>
    <property type="match status" value="1"/>
</dbReference>
<dbReference type="SMART" id="SM00255">
    <property type="entry name" value="TIR"/>
    <property type="match status" value="1"/>
</dbReference>
<protein>
    <recommendedName>
        <fullName evidence="12">TIR domain-containing protein</fullName>
    </recommendedName>
</protein>
<evidence type="ECO:0000256" key="8">
    <source>
        <dbReference type="ARBA" id="ARBA00023136"/>
    </source>
</evidence>
<keyword evidence="3" id="KW-0433">Leucine-rich repeat</keyword>
<keyword evidence="4 11" id="KW-0812">Transmembrane</keyword>
<reference evidence="13" key="1">
    <citation type="journal article" date="2021" name="Genome Biol. Evol.">
        <title>A High-Quality Reference Genome for a Parasitic Bivalve with Doubly Uniparental Inheritance (Bivalvia: Unionida).</title>
        <authorList>
            <person name="Smith C.H."/>
        </authorList>
    </citation>
    <scope>NUCLEOTIDE SEQUENCE</scope>
    <source>
        <strain evidence="13">CHS0354</strain>
    </source>
</reference>
<sequence length="633" mass="72743">MELDQISKSLKLDLRHLDVSFSGYLTLDQLCQIVKLSGTALETVHADGINYDPPRGKVLETTLDDAFFSCFNRTKLRVLYLPNSNIKQILSPNINQFVPFLEVIDVSQNKVSIDINTCLGVFQLNTLKQIHISDFPIIERNAKRNCEHLTFIQSRHNNWFCKHFTLPSVRLFNSLEISNLGGNNDCTKSNTFGCEHQSRCIFPKNTVLRELYLDHICIIRMDMHISGLNRLEKLDFSSNQCEYISSLVFSEMESLTTLLLNENLLAKMEETDPEDLRILFRNNSNLRFLNLSANGFTRLHSDIFKTNIKLESLDLSENFLHNTDWLSGILIQLRSLNLKGNRLKTINPTTRDVIDKFVYVYDFSLGEMGGIQINLANNPISCGCDQEDLLRWLSGTKRYISHINEIICADSGVFLYIYTDDIESYVNSCNFHRYKGLLALCIIPIIVTICVVLYVRYYRSILRIRRIRKHLGEFVQGNFQKQRKFLLYLAYSFSDSDIVLNTIFPELEGRLQKAIGEKDNLVCISDRDFNVGVSIADEIMLAVTSSSAVLFVISKEFARSRWCEFEAETALYEGKPIILVTLGDLKVRSLPSSLRKVCFKWTRLKWPGSENQAQLEEFWKKLINAIIKDTAAI</sequence>
<dbReference type="SMART" id="SM00369">
    <property type="entry name" value="LRR_TYP"/>
    <property type="match status" value="4"/>
</dbReference>
<evidence type="ECO:0000259" key="12">
    <source>
        <dbReference type="PROSITE" id="PS50104"/>
    </source>
</evidence>
<evidence type="ECO:0000256" key="7">
    <source>
        <dbReference type="ARBA" id="ARBA00022989"/>
    </source>
</evidence>
<keyword evidence="6" id="KW-0677">Repeat</keyword>
<evidence type="ECO:0000256" key="11">
    <source>
        <dbReference type="SAM" id="Phobius"/>
    </source>
</evidence>
<feature type="transmembrane region" description="Helical" evidence="11">
    <location>
        <begin position="437"/>
        <end position="458"/>
    </location>
</feature>
<feature type="domain" description="TIR" evidence="12">
    <location>
        <begin position="483"/>
        <end position="626"/>
    </location>
</feature>
<dbReference type="InterPro" id="IPR001611">
    <property type="entry name" value="Leu-rich_rpt"/>
</dbReference>
<keyword evidence="7 11" id="KW-1133">Transmembrane helix</keyword>
<keyword evidence="14" id="KW-1185">Reference proteome</keyword>